<evidence type="ECO:0000313" key="2">
    <source>
        <dbReference type="Proteomes" id="UP000554520"/>
    </source>
</evidence>
<dbReference type="AlphaFoldDB" id="A0A839U4H0"/>
<proteinExistence type="predicted"/>
<reference evidence="1 2" key="1">
    <citation type="submission" date="2020-08" db="EMBL/GenBank/DDBJ databases">
        <title>Genomic Encyclopedia of Type Strains, Phase III (KMG-III): the genomes of soil and plant-associated and newly described type strains.</title>
        <authorList>
            <person name="Whitman W."/>
        </authorList>
    </citation>
    <scope>NUCLEOTIDE SEQUENCE [LARGE SCALE GENOMIC DNA]</scope>
    <source>
        <strain evidence="1 2">CECT 7015</strain>
    </source>
</reference>
<evidence type="ECO:0000313" key="1">
    <source>
        <dbReference type="EMBL" id="MBB3144944.1"/>
    </source>
</evidence>
<organism evidence="1 2">
    <name type="scientific">Phyllobacterium trifolii</name>
    <dbReference type="NCBI Taxonomy" id="300193"/>
    <lineage>
        <taxon>Bacteria</taxon>
        <taxon>Pseudomonadati</taxon>
        <taxon>Pseudomonadota</taxon>
        <taxon>Alphaproteobacteria</taxon>
        <taxon>Hyphomicrobiales</taxon>
        <taxon>Phyllobacteriaceae</taxon>
        <taxon>Phyllobacterium</taxon>
    </lineage>
</organism>
<protein>
    <submittedName>
        <fullName evidence="1">Uncharacterized protein</fullName>
    </submittedName>
</protein>
<sequence>MTITYPYALSVLADRLDIESVTWDIQRNDELSGTGDGRVWQAELAPPLWTGDVKLNIGDSNDLKQIAARVRKLHGAQELFFLYDPLSKYPQADPDGSILGASAVRINSVGTGGRTISLKGLPAGYVLTLADKLQIAYATSPVRNAFLEVSDDIVTASGGGITPSFEVFPNAPTGVAINDVVTLAKPACKVFISPGTSNPGSGAGLLTSGAGFKVIEKR</sequence>
<dbReference type="RefSeq" id="WP_183661369.1">
    <property type="nucleotide sequence ID" value="NZ_JACHXN010000003.1"/>
</dbReference>
<dbReference type="EMBL" id="JACHXN010000003">
    <property type="protein sequence ID" value="MBB3144944.1"/>
    <property type="molecule type" value="Genomic_DNA"/>
</dbReference>
<name>A0A839U4H0_9HYPH</name>
<comment type="caution">
    <text evidence="1">The sequence shown here is derived from an EMBL/GenBank/DDBJ whole genome shotgun (WGS) entry which is preliminary data.</text>
</comment>
<dbReference type="Proteomes" id="UP000554520">
    <property type="component" value="Unassembled WGS sequence"/>
</dbReference>
<keyword evidence="2" id="KW-1185">Reference proteome</keyword>
<accession>A0A839U4H0</accession>
<gene>
    <name evidence="1" type="ORF">FHS21_001345</name>
</gene>